<dbReference type="Gene3D" id="1.25.40.20">
    <property type="entry name" value="Ankyrin repeat-containing domain"/>
    <property type="match status" value="2"/>
</dbReference>
<dbReference type="Pfam" id="PF12796">
    <property type="entry name" value="Ank_2"/>
    <property type="match status" value="1"/>
</dbReference>
<feature type="compositionally biased region" description="Polar residues" evidence="2">
    <location>
        <begin position="750"/>
        <end position="761"/>
    </location>
</feature>
<feature type="region of interest" description="Disordered" evidence="2">
    <location>
        <begin position="664"/>
        <end position="802"/>
    </location>
</feature>
<feature type="region of interest" description="Disordered" evidence="2">
    <location>
        <begin position="835"/>
        <end position="1000"/>
    </location>
</feature>
<dbReference type="SMART" id="SM00248">
    <property type="entry name" value="ANK"/>
    <property type="match status" value="3"/>
</dbReference>
<dbReference type="Proteomes" id="UP000053201">
    <property type="component" value="Unassembled WGS sequence"/>
</dbReference>
<feature type="region of interest" description="Disordered" evidence="2">
    <location>
        <begin position="19"/>
        <end position="45"/>
    </location>
</feature>
<dbReference type="GeneID" id="27683960"/>
<evidence type="ECO:0000313" key="4">
    <source>
        <dbReference type="Proteomes" id="UP000053201"/>
    </source>
</evidence>
<dbReference type="InterPro" id="IPR036770">
    <property type="entry name" value="Ankyrin_rpt-contain_sf"/>
</dbReference>
<feature type="repeat" description="ANK" evidence="1">
    <location>
        <begin position="456"/>
        <end position="476"/>
    </location>
</feature>
<reference evidence="3 4" key="1">
    <citation type="submission" date="2009-08" db="EMBL/GenBank/DDBJ databases">
        <title>The Genome Sequence of Spizellomyces punctatus strain DAOM BR117.</title>
        <authorList>
            <consortium name="The Broad Institute Genome Sequencing Platform"/>
            <person name="Russ C."/>
            <person name="Cuomo C."/>
            <person name="Shea T."/>
            <person name="Young S.K."/>
            <person name="Zeng Q."/>
            <person name="Koehrsen M."/>
            <person name="Haas B."/>
            <person name="Borodovsky M."/>
            <person name="Guigo R."/>
            <person name="Alvarado L."/>
            <person name="Berlin A."/>
            <person name="Bochicchio J."/>
            <person name="Borenstein D."/>
            <person name="Chapman S."/>
            <person name="Chen Z."/>
            <person name="Engels R."/>
            <person name="Freedman E."/>
            <person name="Gellesch M."/>
            <person name="Goldberg J."/>
            <person name="Griggs A."/>
            <person name="Gujja S."/>
            <person name="Heiman D."/>
            <person name="Hepburn T."/>
            <person name="Howarth C."/>
            <person name="Jen D."/>
            <person name="Larson L."/>
            <person name="Lewis B."/>
            <person name="Mehta T."/>
            <person name="Park D."/>
            <person name="Pearson M."/>
            <person name="Roberts A."/>
            <person name="Saif S."/>
            <person name="Shenoy N."/>
            <person name="Sisk P."/>
            <person name="Stolte C."/>
            <person name="Sykes S."/>
            <person name="Thomson T."/>
            <person name="Walk T."/>
            <person name="White J."/>
            <person name="Yandava C."/>
            <person name="Burger G."/>
            <person name="Gray M.W."/>
            <person name="Holland P.W.H."/>
            <person name="King N."/>
            <person name="Lang F.B.F."/>
            <person name="Roger A.J."/>
            <person name="Ruiz-Trillo I."/>
            <person name="Lander E."/>
            <person name="Nusbaum C."/>
        </authorList>
    </citation>
    <scope>NUCLEOTIDE SEQUENCE [LARGE SCALE GENOMIC DNA]</scope>
    <source>
        <strain evidence="3 4">DAOM BR117</strain>
    </source>
</reference>
<accession>A0A0L0HTP7</accession>
<keyword evidence="4" id="KW-1185">Reference proteome</keyword>
<evidence type="ECO:0000256" key="1">
    <source>
        <dbReference type="PROSITE-ProRule" id="PRU00023"/>
    </source>
</evidence>
<organism evidence="3 4">
    <name type="scientific">Spizellomyces punctatus (strain DAOM BR117)</name>
    <dbReference type="NCBI Taxonomy" id="645134"/>
    <lineage>
        <taxon>Eukaryota</taxon>
        <taxon>Fungi</taxon>
        <taxon>Fungi incertae sedis</taxon>
        <taxon>Chytridiomycota</taxon>
        <taxon>Chytridiomycota incertae sedis</taxon>
        <taxon>Chytridiomycetes</taxon>
        <taxon>Spizellomycetales</taxon>
        <taxon>Spizellomycetaceae</taxon>
        <taxon>Spizellomyces</taxon>
    </lineage>
</organism>
<feature type="compositionally biased region" description="Low complexity" evidence="2">
    <location>
        <begin position="961"/>
        <end position="989"/>
    </location>
</feature>
<dbReference type="eggNOG" id="KOG0504">
    <property type="taxonomic scope" value="Eukaryota"/>
</dbReference>
<name>A0A0L0HTP7_SPIPD</name>
<dbReference type="SUPFAM" id="SSF48403">
    <property type="entry name" value="Ankyrin repeat"/>
    <property type="match status" value="2"/>
</dbReference>
<feature type="compositionally biased region" description="Pro residues" evidence="2">
    <location>
        <begin position="1059"/>
        <end position="1068"/>
    </location>
</feature>
<gene>
    <name evidence="3" type="ORF">SPPG_00216</name>
</gene>
<dbReference type="Pfam" id="PF00023">
    <property type="entry name" value="Ank"/>
    <property type="match status" value="1"/>
</dbReference>
<feature type="region of interest" description="Disordered" evidence="2">
    <location>
        <begin position="344"/>
        <end position="376"/>
    </location>
</feature>
<feature type="repeat" description="ANK" evidence="1">
    <location>
        <begin position="172"/>
        <end position="204"/>
    </location>
</feature>
<feature type="repeat" description="ANK" evidence="1">
    <location>
        <begin position="422"/>
        <end position="454"/>
    </location>
</feature>
<feature type="compositionally biased region" description="Pro residues" evidence="2">
    <location>
        <begin position="841"/>
        <end position="855"/>
    </location>
</feature>
<feature type="compositionally biased region" description="Low complexity" evidence="2">
    <location>
        <begin position="927"/>
        <end position="936"/>
    </location>
</feature>
<evidence type="ECO:0000313" key="3">
    <source>
        <dbReference type="EMBL" id="KND04488.1"/>
    </source>
</evidence>
<dbReference type="STRING" id="645134.A0A0L0HTP7"/>
<dbReference type="VEuPathDB" id="FungiDB:SPPG_00216"/>
<proteinExistence type="predicted"/>
<evidence type="ECO:0000256" key="2">
    <source>
        <dbReference type="SAM" id="MobiDB-lite"/>
    </source>
</evidence>
<evidence type="ECO:0008006" key="5">
    <source>
        <dbReference type="Google" id="ProtNLM"/>
    </source>
</evidence>
<dbReference type="AlphaFoldDB" id="A0A0L0HTP7"/>
<dbReference type="PANTHER" id="PTHR24184">
    <property type="entry name" value="SI:CH211-189E2.2"/>
    <property type="match status" value="1"/>
</dbReference>
<feature type="region of interest" description="Disordered" evidence="2">
    <location>
        <begin position="1014"/>
        <end position="1095"/>
    </location>
</feature>
<feature type="compositionally biased region" description="Polar residues" evidence="2">
    <location>
        <begin position="857"/>
        <end position="887"/>
    </location>
</feature>
<dbReference type="PROSITE" id="PS50297">
    <property type="entry name" value="ANK_REP_REGION"/>
    <property type="match status" value="3"/>
</dbReference>
<protein>
    <recommendedName>
        <fullName evidence="5">Ankyrin</fullName>
    </recommendedName>
</protein>
<feature type="compositionally biased region" description="Low complexity" evidence="2">
    <location>
        <begin position="771"/>
        <end position="780"/>
    </location>
</feature>
<feature type="compositionally biased region" description="Low complexity" evidence="2">
    <location>
        <begin position="1024"/>
        <end position="1035"/>
    </location>
</feature>
<dbReference type="InterPro" id="IPR002110">
    <property type="entry name" value="Ankyrin_rpt"/>
</dbReference>
<dbReference type="InParanoid" id="A0A0L0HTP7"/>
<dbReference type="RefSeq" id="XP_016612527.1">
    <property type="nucleotide sequence ID" value="XM_016748548.1"/>
</dbReference>
<dbReference type="PANTHER" id="PTHR24184:SF11">
    <property type="entry name" value="ANKYRIN REPEAT AND SOCS BOX CONTAINING 3"/>
    <property type="match status" value="1"/>
</dbReference>
<keyword evidence="1" id="KW-0040">ANK repeat</keyword>
<sequence length="1114" mass="119773">MASPISLSVSTRLSSSVPTLVSPSYERPASPFSTHSRDSSSDSLSLRSGFQGSALERDTELKRIIFTAINDDDRDTLLDLFANYPAPTDVLQLLLTTTYPNADGFYQLDEEVLNDAAELLGPSISQLNAIQIACVLNEEDIALDILEFVARVTEEIESRKVLYEFMGRVWGNGNTVLHLASFQGMSELVKRLLELGAASRKKNERNYMPVDCADDDVTREMFGNNYEVAPPPPPMSVVISNSPPTFSSMENLARTKQAPLDKQVSLPIFAEDKESGRHTKSVSVDEGKSILESIAASSAVISPEEKLASIKSSSSLLGLGKGMAGANVVVVGVDKMTQEALVNISTSASKKSPRTTPRKSSFPRTRPEERNVQKKSVRFDPPTLLLHLCQYGASEDPNYLNSVKSCISHETFDINTLFTPQKGLTPLHQACTHGQTEIVALLLEQTSTLVNTRDTEGWTPLHCACAEGHVDVVRLLGACQGRSEKGGKRKARDVGLVQWMENDEWVFCPPDGPIELIPINNDGEAPEDIVLEEKAGEILQIISDLKERFPPPEEYYESLGDDDDVEIREPNDEIEPEDADENIEEIAAHKTDESCLPNLASISGEVPKPVEQLVPHETDVGNADEISSAPSKVGDALADVPAAVVEGKSESATKDMPITLVSLSERNGIADTRNTERDLDQLKTAVSQPTTPLRISSTQERPPEPTNRLTSPRSSRHGSIDSLPVSMLPVPTFVRRSTSDLSASIPAAKSITSPPSTPNRTSHSELADVAPSLLPRRVSPPSLPPTRATAASVRPLDPDTLNDSIATRTVTSLGSSSKTDIEPCVQPEIPIPSALSSAAARPPPAPPAPHIPLPAPTSHTSITPAAVKSSESLSIVTSIATQASPATLTRMRGHSITSPSPDSSPKKPPPLQIVTSVSLLPTPPSDEPSSTTPTRSRIQRSRRPSVARSEATPIDLKFLQGDGDTSSSGASADTSPMTTPTATYTHSPLTPSPPKPLSHHITSNLVRREGTLSMGRKYGTGRPSTVSTSTSSSASQYIPRATHGNIRSGLSPSMALPPTYAPRPPKPPLQTAHIKTPLASQGRPIRPVITDGEMPVRKGSVREAVAALERERRR</sequence>
<feature type="compositionally biased region" description="Polar residues" evidence="2">
    <location>
        <begin position="684"/>
        <end position="700"/>
    </location>
</feature>
<dbReference type="PROSITE" id="PS50088">
    <property type="entry name" value="ANK_REPEAT"/>
    <property type="match status" value="3"/>
</dbReference>
<dbReference type="EMBL" id="KQ257450">
    <property type="protein sequence ID" value="KND04488.1"/>
    <property type="molecule type" value="Genomic_DNA"/>
</dbReference>
<dbReference type="OrthoDB" id="428895at2759"/>
<dbReference type="OMA" id="HREHAAC"/>